<organism evidence="19 20">
    <name type="scientific">Peterkaempfera bronchialis</name>
    <dbReference type="NCBI Taxonomy" id="2126346"/>
    <lineage>
        <taxon>Bacteria</taxon>
        <taxon>Bacillati</taxon>
        <taxon>Actinomycetota</taxon>
        <taxon>Actinomycetes</taxon>
        <taxon>Kitasatosporales</taxon>
        <taxon>Streptomycetaceae</taxon>
        <taxon>Peterkaempfera</taxon>
    </lineage>
</organism>
<evidence type="ECO:0000256" key="2">
    <source>
        <dbReference type="ARBA" id="ARBA00022553"/>
    </source>
</evidence>
<dbReference type="Pfam" id="PF07228">
    <property type="entry name" value="SpoIIE"/>
    <property type="match status" value="1"/>
</dbReference>
<dbReference type="Pfam" id="PF13492">
    <property type="entry name" value="GAF_3"/>
    <property type="match status" value="1"/>
</dbReference>
<dbReference type="EMBL" id="CP031264">
    <property type="protein sequence ID" value="AXI80961.1"/>
    <property type="molecule type" value="Genomic_DNA"/>
</dbReference>
<feature type="domain" description="GAF" evidence="17">
    <location>
        <begin position="40"/>
        <end position="197"/>
    </location>
</feature>
<keyword evidence="11" id="KW-0464">Manganese</keyword>
<dbReference type="InterPro" id="IPR029016">
    <property type="entry name" value="GAF-like_dom_sf"/>
</dbReference>
<evidence type="ECO:0000256" key="3">
    <source>
        <dbReference type="ARBA" id="ARBA00022679"/>
    </source>
</evidence>
<dbReference type="GO" id="GO:0016301">
    <property type="term" value="F:kinase activity"/>
    <property type="evidence" value="ECO:0007669"/>
    <property type="project" value="UniProtKB-KW"/>
</dbReference>
<keyword evidence="4" id="KW-0479">Metal-binding</keyword>
<evidence type="ECO:0000259" key="18">
    <source>
        <dbReference type="SMART" id="SM00331"/>
    </source>
</evidence>
<keyword evidence="7" id="KW-0378">Hydrolase</keyword>
<evidence type="ECO:0000313" key="20">
    <source>
        <dbReference type="Proteomes" id="UP000249340"/>
    </source>
</evidence>
<name>A0A345T4Q6_9ACTN</name>
<evidence type="ECO:0000256" key="11">
    <source>
        <dbReference type="ARBA" id="ARBA00023211"/>
    </source>
</evidence>
<accession>A0A345T4Q6</accession>
<keyword evidence="5" id="KW-0547">Nucleotide-binding</keyword>
<dbReference type="InterPro" id="IPR001932">
    <property type="entry name" value="PPM-type_phosphatase-like_dom"/>
</dbReference>
<evidence type="ECO:0000256" key="1">
    <source>
        <dbReference type="ARBA" id="ARBA00013081"/>
    </source>
</evidence>
<evidence type="ECO:0000256" key="9">
    <source>
        <dbReference type="ARBA" id="ARBA00022842"/>
    </source>
</evidence>
<dbReference type="PANTHER" id="PTHR43156">
    <property type="entry name" value="STAGE II SPORULATION PROTEIN E-RELATED"/>
    <property type="match status" value="1"/>
</dbReference>
<keyword evidence="2" id="KW-0597">Phosphoprotein</keyword>
<gene>
    <name evidence="19" type="ORF">C7M71_029840</name>
</gene>
<reference evidence="20" key="1">
    <citation type="submission" date="2018-07" db="EMBL/GenBank/DDBJ databases">
        <title>Streptacidiphilus bronchialis DSM 106435 chromosome.</title>
        <authorList>
            <person name="Batra D."/>
            <person name="Gulvik C.A."/>
        </authorList>
    </citation>
    <scope>NUCLEOTIDE SEQUENCE [LARGE SCALE GENOMIC DNA]</scope>
    <source>
        <strain evidence="20">DSM 106435</strain>
    </source>
</reference>
<evidence type="ECO:0000256" key="12">
    <source>
        <dbReference type="ARBA" id="ARBA00047761"/>
    </source>
</evidence>
<evidence type="ECO:0000256" key="7">
    <source>
        <dbReference type="ARBA" id="ARBA00022801"/>
    </source>
</evidence>
<protein>
    <recommendedName>
        <fullName evidence="1">protein-serine/threonine phosphatase</fullName>
        <ecNumber evidence="1">3.1.3.16</ecNumber>
    </recommendedName>
    <alternativeName>
        <fullName evidence="15">Protein-serine/threonine phosphatase</fullName>
    </alternativeName>
    <alternativeName>
        <fullName evidence="14">Serine/threonine-protein kinase</fullName>
    </alternativeName>
</protein>
<evidence type="ECO:0000256" key="4">
    <source>
        <dbReference type="ARBA" id="ARBA00022723"/>
    </source>
</evidence>
<evidence type="ECO:0000313" key="19">
    <source>
        <dbReference type="EMBL" id="AXI80961.1"/>
    </source>
</evidence>
<evidence type="ECO:0000256" key="5">
    <source>
        <dbReference type="ARBA" id="ARBA00022741"/>
    </source>
</evidence>
<proteinExistence type="predicted"/>
<dbReference type="SMART" id="SM00065">
    <property type="entry name" value="GAF"/>
    <property type="match status" value="1"/>
</dbReference>
<dbReference type="Proteomes" id="UP000249340">
    <property type="component" value="Chromosome"/>
</dbReference>
<evidence type="ECO:0000256" key="8">
    <source>
        <dbReference type="ARBA" id="ARBA00022840"/>
    </source>
</evidence>
<dbReference type="Gene3D" id="3.60.40.10">
    <property type="entry name" value="PPM-type phosphatase domain"/>
    <property type="match status" value="1"/>
</dbReference>
<comment type="function">
    <text evidence="13">Primarily acts as an independent SigF regulator that is sensitive to the osmosensory signal, mediating the cross talk of PknD with the SigF regulon. Possesses both phosphatase and kinase activities. The kinase domain functions as a classic anti-sigma factor-like kinase to phosphorylate the anti-anti-sigma factor domain at the canonical regulatory site, and the phosphatase domain antagonizes this activity.</text>
</comment>
<evidence type="ECO:0000256" key="13">
    <source>
        <dbReference type="ARBA" id="ARBA00056274"/>
    </source>
</evidence>
<dbReference type="EC" id="3.1.3.16" evidence="1"/>
<keyword evidence="10" id="KW-0904">Protein phosphatase</keyword>
<dbReference type="OrthoDB" id="118142at2"/>
<evidence type="ECO:0000256" key="10">
    <source>
        <dbReference type="ARBA" id="ARBA00022912"/>
    </source>
</evidence>
<feature type="domain" description="PPM-type phosphatase" evidence="18">
    <location>
        <begin position="217"/>
        <end position="431"/>
    </location>
</feature>
<sequence length="442" mass="47262">MRRTPMSRRAPAAAPDSHGHASTRLRLLADISFALASSLDAEEALRRLSHRLVPQLADACVVDLVDGERIRRIAVTHRDPDRALRVMGPGLLPGPDDSADPLARVLRGAGPLALASPARAAEPGSLEAVQQDLYRILDAGPVLIVPMRARRQVLGALTLIRPPQAEPFDAEDQSLASDLGHRAGLALENAQLYAFQQNTAEQLQRSLLPDLSGLDWLPLAARYSPARERAEVGGDWYDAFPLPVGPTVLAIGDVIGHDLAAAVRMGQLRNMLRALAYDSGDTPAGVMRRLDRVMQGLTSIELVTAVIAQLQAPPAGPWTLTWTNAGHPPPLLTLPDGTAQLLEGGHAPILGLDPATPRTDAHIAVPPGATVLLYTDGLIERPGEDIGHGFTRLRQHAANLASAPLSVFCDELLDRLTTGYQDDVALLAFRVPHRAPVTPDSP</sequence>
<dbReference type="PANTHER" id="PTHR43156:SF2">
    <property type="entry name" value="STAGE II SPORULATION PROTEIN E"/>
    <property type="match status" value="1"/>
</dbReference>
<dbReference type="FunFam" id="3.60.40.10:FF:000005">
    <property type="entry name" value="Serine/threonine protein phosphatase"/>
    <property type="match status" value="1"/>
</dbReference>
<dbReference type="GO" id="GO:0004722">
    <property type="term" value="F:protein serine/threonine phosphatase activity"/>
    <property type="evidence" value="ECO:0007669"/>
    <property type="project" value="UniProtKB-EC"/>
</dbReference>
<dbReference type="SUPFAM" id="SSF81606">
    <property type="entry name" value="PP2C-like"/>
    <property type="match status" value="1"/>
</dbReference>
<evidence type="ECO:0000256" key="6">
    <source>
        <dbReference type="ARBA" id="ARBA00022777"/>
    </source>
</evidence>
<keyword evidence="20" id="KW-1185">Reference proteome</keyword>
<dbReference type="InterPro" id="IPR003018">
    <property type="entry name" value="GAF"/>
</dbReference>
<keyword evidence="6" id="KW-0418">Kinase</keyword>
<dbReference type="InterPro" id="IPR052016">
    <property type="entry name" value="Bact_Sigma-Reg"/>
</dbReference>
<dbReference type="KEGG" id="stri:C7M71_029840"/>
<keyword evidence="8" id="KW-0067">ATP-binding</keyword>
<dbReference type="AlphaFoldDB" id="A0A345T4Q6"/>
<dbReference type="SMART" id="SM00331">
    <property type="entry name" value="PP2C_SIG"/>
    <property type="match status" value="1"/>
</dbReference>
<feature type="region of interest" description="Disordered" evidence="16">
    <location>
        <begin position="1"/>
        <end position="21"/>
    </location>
</feature>
<dbReference type="GO" id="GO:0046872">
    <property type="term" value="F:metal ion binding"/>
    <property type="evidence" value="ECO:0007669"/>
    <property type="project" value="UniProtKB-KW"/>
</dbReference>
<evidence type="ECO:0000259" key="17">
    <source>
        <dbReference type="SMART" id="SM00065"/>
    </source>
</evidence>
<dbReference type="Gene3D" id="3.30.450.40">
    <property type="match status" value="1"/>
</dbReference>
<dbReference type="InterPro" id="IPR036457">
    <property type="entry name" value="PPM-type-like_dom_sf"/>
</dbReference>
<evidence type="ECO:0000256" key="16">
    <source>
        <dbReference type="SAM" id="MobiDB-lite"/>
    </source>
</evidence>
<keyword evidence="9" id="KW-0460">Magnesium</keyword>
<keyword evidence="3" id="KW-0808">Transferase</keyword>
<dbReference type="SUPFAM" id="SSF55781">
    <property type="entry name" value="GAF domain-like"/>
    <property type="match status" value="1"/>
</dbReference>
<evidence type="ECO:0000256" key="14">
    <source>
        <dbReference type="ARBA" id="ARBA00075117"/>
    </source>
</evidence>
<dbReference type="GO" id="GO:0005524">
    <property type="term" value="F:ATP binding"/>
    <property type="evidence" value="ECO:0007669"/>
    <property type="project" value="UniProtKB-KW"/>
</dbReference>
<comment type="catalytic activity">
    <reaction evidence="12">
        <text>O-phospho-L-seryl-[protein] + H2O = L-seryl-[protein] + phosphate</text>
        <dbReference type="Rhea" id="RHEA:20629"/>
        <dbReference type="Rhea" id="RHEA-COMP:9863"/>
        <dbReference type="Rhea" id="RHEA-COMP:11604"/>
        <dbReference type="ChEBI" id="CHEBI:15377"/>
        <dbReference type="ChEBI" id="CHEBI:29999"/>
        <dbReference type="ChEBI" id="CHEBI:43474"/>
        <dbReference type="ChEBI" id="CHEBI:83421"/>
        <dbReference type="EC" id="3.1.3.16"/>
    </reaction>
</comment>
<evidence type="ECO:0000256" key="15">
    <source>
        <dbReference type="ARBA" id="ARBA00081350"/>
    </source>
</evidence>